<dbReference type="GO" id="GO:0006210">
    <property type="term" value="P:thymine catabolic process"/>
    <property type="evidence" value="ECO:0007669"/>
    <property type="project" value="TreeGrafter"/>
</dbReference>
<dbReference type="Pfam" id="PF00171">
    <property type="entry name" value="Aldedh"/>
    <property type="match status" value="1"/>
</dbReference>
<dbReference type="EMBL" id="LSYV01000003">
    <property type="protein sequence ID" value="KXZ55722.1"/>
    <property type="molecule type" value="Genomic_DNA"/>
</dbReference>
<reference evidence="4" key="1">
    <citation type="journal article" date="2016" name="Nat. Commun.">
        <title>The Gonium pectorale genome demonstrates co-option of cell cycle regulation during the evolution of multicellularity.</title>
        <authorList>
            <person name="Hanschen E.R."/>
            <person name="Marriage T.N."/>
            <person name="Ferris P.J."/>
            <person name="Hamaji T."/>
            <person name="Toyoda A."/>
            <person name="Fujiyama A."/>
            <person name="Neme R."/>
            <person name="Noguchi H."/>
            <person name="Minakuchi Y."/>
            <person name="Suzuki M."/>
            <person name="Kawai-Toyooka H."/>
            <person name="Smith D.R."/>
            <person name="Sparks H."/>
            <person name="Anderson J."/>
            <person name="Bakaric R."/>
            <person name="Luria V."/>
            <person name="Karger A."/>
            <person name="Kirschner M.W."/>
            <person name="Durand P.M."/>
            <person name="Michod R.E."/>
            <person name="Nozaki H."/>
            <person name="Olson B.J."/>
        </authorList>
    </citation>
    <scope>NUCLEOTIDE SEQUENCE [LARGE SCALE GENOMIC DNA]</scope>
    <source>
        <strain evidence="4">NIES-2863</strain>
    </source>
</reference>
<dbReference type="GO" id="GO:0006574">
    <property type="term" value="P:L-valine catabolic process"/>
    <property type="evidence" value="ECO:0007669"/>
    <property type="project" value="TreeGrafter"/>
</dbReference>
<proteinExistence type="inferred from homology"/>
<dbReference type="Proteomes" id="UP000075714">
    <property type="component" value="Unassembled WGS sequence"/>
</dbReference>
<protein>
    <recommendedName>
        <fullName evidence="2">Aldehyde dehydrogenase domain-containing protein</fullName>
    </recommendedName>
</protein>
<dbReference type="InterPro" id="IPR015590">
    <property type="entry name" value="Aldehyde_DH_dom"/>
</dbReference>
<comment type="similarity">
    <text evidence="1">Belongs to the aldehyde dehydrogenase family.</text>
</comment>
<evidence type="ECO:0000313" key="4">
    <source>
        <dbReference type="Proteomes" id="UP000075714"/>
    </source>
</evidence>
<dbReference type="InterPro" id="IPR016162">
    <property type="entry name" value="Ald_DH_N"/>
</dbReference>
<dbReference type="AlphaFoldDB" id="A0A150H174"/>
<dbReference type="GO" id="GO:0004491">
    <property type="term" value="F:methylmalonate-semialdehyde dehydrogenase (acylating, NAD) activity"/>
    <property type="evidence" value="ECO:0007669"/>
    <property type="project" value="InterPro"/>
</dbReference>
<dbReference type="InterPro" id="IPR010061">
    <property type="entry name" value="MeMal-semiAld_DH"/>
</dbReference>
<organism evidence="3 4">
    <name type="scientific">Gonium pectorale</name>
    <name type="common">Green alga</name>
    <dbReference type="NCBI Taxonomy" id="33097"/>
    <lineage>
        <taxon>Eukaryota</taxon>
        <taxon>Viridiplantae</taxon>
        <taxon>Chlorophyta</taxon>
        <taxon>core chlorophytes</taxon>
        <taxon>Chlorophyceae</taxon>
        <taxon>CS clade</taxon>
        <taxon>Chlamydomonadales</taxon>
        <taxon>Volvocaceae</taxon>
        <taxon>Gonium</taxon>
    </lineage>
</organism>
<accession>A0A150H174</accession>
<gene>
    <name evidence="3" type="ORF">GPECTOR_2g1272</name>
</gene>
<keyword evidence="4" id="KW-1185">Reference proteome</keyword>
<feature type="domain" description="Aldehyde dehydrogenase" evidence="2">
    <location>
        <begin position="25"/>
        <end position="92"/>
    </location>
</feature>
<dbReference type="Gene3D" id="3.40.605.10">
    <property type="entry name" value="Aldehyde Dehydrogenase, Chain A, domain 1"/>
    <property type="match status" value="1"/>
</dbReference>
<comment type="caution">
    <text evidence="3">The sequence shown here is derived from an EMBL/GenBank/DDBJ whole genome shotgun (WGS) entry which is preliminary data.</text>
</comment>
<sequence>MMASASPNPAVAEAPKVKLLIDGQFVDSTTEHWIDVVNPATQDVLSRLPLTTKAEFAAAVSSAEAAFPRWRSTPVPTRVRVMFKFQELIRANMVGWGPGGAGDGGRGVWRGG</sequence>
<dbReference type="InterPro" id="IPR016161">
    <property type="entry name" value="Ald_DH/histidinol_DH"/>
</dbReference>
<evidence type="ECO:0000256" key="1">
    <source>
        <dbReference type="ARBA" id="ARBA00009986"/>
    </source>
</evidence>
<evidence type="ECO:0000313" key="3">
    <source>
        <dbReference type="EMBL" id="KXZ55722.1"/>
    </source>
</evidence>
<dbReference type="STRING" id="33097.A0A150H174"/>
<evidence type="ECO:0000259" key="2">
    <source>
        <dbReference type="Pfam" id="PF00171"/>
    </source>
</evidence>
<dbReference type="OrthoDB" id="310895at2759"/>
<dbReference type="SUPFAM" id="SSF53720">
    <property type="entry name" value="ALDH-like"/>
    <property type="match status" value="1"/>
</dbReference>
<name>A0A150H174_GONPE</name>
<dbReference type="PANTHER" id="PTHR43866:SF3">
    <property type="entry name" value="METHYLMALONATE-SEMIALDEHYDE DEHYDROGENASE [ACYLATING], MITOCHONDRIAL"/>
    <property type="match status" value="1"/>
</dbReference>
<dbReference type="PANTHER" id="PTHR43866">
    <property type="entry name" value="MALONATE-SEMIALDEHYDE DEHYDROGENASE"/>
    <property type="match status" value="1"/>
</dbReference>
<dbReference type="GO" id="GO:0005739">
    <property type="term" value="C:mitochondrion"/>
    <property type="evidence" value="ECO:0007669"/>
    <property type="project" value="TreeGrafter"/>
</dbReference>